<sequence>MPRMAERLAGTFADPVNNPLGTSFGGYPKPHYVVRSRANSTGVSLPSVSTSNLKIALDSGIIEVDSDKTDIFDILQGANMDGVSHLKAKDKSRYIWCFIIVVFVLLAFVQIYYQLKLYYSEPVATNIEAAYPSTIDFPAVAVCNNNQFRLTYITGARILNRRTKPNQGSLKSISGRPRNIFEEVMEKAWDMDAVRFLRSAAHWKSRMILGCTWPNGTSCRMSDFKPVWTLSGLCWALNTEPENPLKVVGSGVGHAIRLLLNIETYERIDACTAHFKTRSIPGVKILIYNQSSVPLTTHNGVNIPSGYSMDVRFRMQHHNRLPGEHCITETPEQRREAGNKFNSSRTCAIRKMLRSIEEECECSIARAFTTEPIAHHKSCNVDDYFGCVRGVIEKSMERGSDGECLPNCESVDYIAWQDMNILPQHLMPALIEGHEEDDEEEVEQDDIEEDKYLEITNRTYEKFFQCEENNYLDPAQVPYIKRNAHRAYEKQARHQEDIFLRTKRRIVRLRSAVRNVSEHNWGWHEHDFVGVYDRLMEKAPCFAEFSIRHEAIAVIMDNRPPPSEEKRANQVFFLIDPQAQRKDPRKFKSIGEVKRYYGDQVESALKEIQEVGEVIDKMWRLFSPSTYSSTVNPETSRMDRIVELMTQYETGRLQRRAWAEKMQSRRMRHFFEDEFSDSWYQPIIHDLEHSLHKAIIDLERDHWPRFKSYMENGTAIRTLSLLFFDDVTQENERRLSKFVHDMHECTVGDIKTITHEMLKDFKRLYRELQSSYSNLFKKELPDYLENFEFGTKFVRENFAMVNVFLQQMHLEYWRQSKTYGFWSLACDIGGALGLFLGASMLTIIELVYICYRYKMCGKVYKKTNKNVKKCWKSGRQCMEPCTNCCESVSDKASYISSELDSTVNPMEERQKASWLGPFPEYSSAYASPNPPADALEEYLDASDSYPPKYEDTFDTSYSSPNLPRKDTSRSPLERSRKGSRLSGIPEEDSGLGSDNGDPSLGRSRLKMPATPPHTSASQEADPWDLAPPRTRTPSRAEKRAGSGTPLLQGPLQTSVEEEETSQMSDSFVAPKLFVAPEKDRQTTL</sequence>
<evidence type="ECO:0000256" key="9">
    <source>
        <dbReference type="ARBA" id="ARBA00023136"/>
    </source>
</evidence>
<evidence type="ECO:0000256" key="13">
    <source>
        <dbReference type="RuleBase" id="RU000679"/>
    </source>
</evidence>
<dbReference type="PANTHER" id="PTHR11690">
    <property type="entry name" value="AMILORIDE-SENSITIVE SODIUM CHANNEL-RELATED"/>
    <property type="match status" value="1"/>
</dbReference>
<dbReference type="Proteomes" id="UP000025227">
    <property type="component" value="Unplaced"/>
</dbReference>
<evidence type="ECO:0000256" key="5">
    <source>
        <dbReference type="ARBA" id="ARBA00022692"/>
    </source>
</evidence>
<dbReference type="Gene3D" id="2.60.470.10">
    <property type="entry name" value="Acid-sensing ion channels like domains"/>
    <property type="match status" value="1"/>
</dbReference>
<evidence type="ECO:0000256" key="12">
    <source>
        <dbReference type="ARBA" id="ARBA00023303"/>
    </source>
</evidence>
<feature type="transmembrane region" description="Helical" evidence="15">
    <location>
        <begin position="94"/>
        <end position="113"/>
    </location>
</feature>
<dbReference type="PANTHER" id="PTHR11690:SF296">
    <property type="entry name" value="DEGENERIN-LIKE PROTEIN DEL-10"/>
    <property type="match status" value="1"/>
</dbReference>
<evidence type="ECO:0000256" key="8">
    <source>
        <dbReference type="ARBA" id="ARBA00023065"/>
    </source>
</evidence>
<dbReference type="Pfam" id="PF00858">
    <property type="entry name" value="ASC"/>
    <property type="match status" value="2"/>
</dbReference>
<keyword evidence="3 13" id="KW-0813">Transport</keyword>
<accession>A0A7I4Y8E4</accession>
<evidence type="ECO:0000256" key="2">
    <source>
        <dbReference type="ARBA" id="ARBA00007193"/>
    </source>
</evidence>
<keyword evidence="9 15" id="KW-0472">Membrane</keyword>
<evidence type="ECO:0000256" key="7">
    <source>
        <dbReference type="ARBA" id="ARBA00023053"/>
    </source>
</evidence>
<dbReference type="WBParaSite" id="HCON_00059210-00001">
    <property type="protein sequence ID" value="HCON_00059210-00001"/>
    <property type="gene ID" value="HCON_00059210"/>
</dbReference>
<dbReference type="OMA" id="TYSIWSL"/>
<dbReference type="InterPro" id="IPR001873">
    <property type="entry name" value="ENaC"/>
</dbReference>
<keyword evidence="6 15" id="KW-1133">Transmembrane helix</keyword>
<keyword evidence="10" id="KW-0325">Glycoprotein</keyword>
<evidence type="ECO:0000313" key="16">
    <source>
        <dbReference type="Proteomes" id="UP000025227"/>
    </source>
</evidence>
<dbReference type="GO" id="GO:0005886">
    <property type="term" value="C:plasma membrane"/>
    <property type="evidence" value="ECO:0007669"/>
    <property type="project" value="TreeGrafter"/>
</dbReference>
<proteinExistence type="inferred from homology"/>
<evidence type="ECO:0000256" key="6">
    <source>
        <dbReference type="ARBA" id="ARBA00022989"/>
    </source>
</evidence>
<evidence type="ECO:0000256" key="15">
    <source>
        <dbReference type="SAM" id="Phobius"/>
    </source>
</evidence>
<reference evidence="17" key="1">
    <citation type="submission" date="2020-12" db="UniProtKB">
        <authorList>
            <consortium name="WormBaseParasite"/>
        </authorList>
    </citation>
    <scope>IDENTIFICATION</scope>
    <source>
        <strain evidence="17">MHco3</strain>
    </source>
</reference>
<evidence type="ECO:0000256" key="1">
    <source>
        <dbReference type="ARBA" id="ARBA00004141"/>
    </source>
</evidence>
<keyword evidence="8 13" id="KW-0406">Ion transport</keyword>
<evidence type="ECO:0000256" key="3">
    <source>
        <dbReference type="ARBA" id="ARBA00022448"/>
    </source>
</evidence>
<keyword evidence="7" id="KW-0915">Sodium</keyword>
<dbReference type="GO" id="GO:0015280">
    <property type="term" value="F:ligand-gated sodium channel activity"/>
    <property type="evidence" value="ECO:0007669"/>
    <property type="project" value="TreeGrafter"/>
</dbReference>
<keyword evidence="11 13" id="KW-0739">Sodium transport</keyword>
<dbReference type="PRINTS" id="PR01078">
    <property type="entry name" value="AMINACHANNEL"/>
</dbReference>
<evidence type="ECO:0000256" key="4">
    <source>
        <dbReference type="ARBA" id="ARBA00022461"/>
    </source>
</evidence>
<keyword evidence="16" id="KW-1185">Reference proteome</keyword>
<evidence type="ECO:0000256" key="14">
    <source>
        <dbReference type="SAM" id="MobiDB-lite"/>
    </source>
</evidence>
<feature type="transmembrane region" description="Helical" evidence="15">
    <location>
        <begin position="828"/>
        <end position="851"/>
    </location>
</feature>
<keyword evidence="5 13" id="KW-0812">Transmembrane</keyword>
<keyword evidence="4 13" id="KW-0894">Sodium channel</keyword>
<evidence type="ECO:0000256" key="11">
    <source>
        <dbReference type="ARBA" id="ARBA00023201"/>
    </source>
</evidence>
<organism evidence="16 17">
    <name type="scientific">Haemonchus contortus</name>
    <name type="common">Barber pole worm</name>
    <dbReference type="NCBI Taxonomy" id="6289"/>
    <lineage>
        <taxon>Eukaryota</taxon>
        <taxon>Metazoa</taxon>
        <taxon>Ecdysozoa</taxon>
        <taxon>Nematoda</taxon>
        <taxon>Chromadorea</taxon>
        <taxon>Rhabditida</taxon>
        <taxon>Rhabditina</taxon>
        <taxon>Rhabditomorpha</taxon>
        <taxon>Strongyloidea</taxon>
        <taxon>Trichostrongylidae</taxon>
        <taxon>Haemonchus</taxon>
    </lineage>
</organism>
<keyword evidence="12 13" id="KW-0407">Ion channel</keyword>
<dbReference type="AlphaFoldDB" id="A0A7I4Y8E4"/>
<feature type="region of interest" description="Disordered" evidence="14">
    <location>
        <begin position="943"/>
        <end position="1084"/>
    </location>
</feature>
<dbReference type="OrthoDB" id="6502088at2759"/>
<protein>
    <submittedName>
        <fullName evidence="17">Amiloride-sensitive sodium channel</fullName>
    </submittedName>
</protein>
<comment type="subcellular location">
    <subcellularLocation>
        <location evidence="1">Membrane</location>
        <topology evidence="1">Multi-pass membrane protein</topology>
    </subcellularLocation>
</comment>
<feature type="compositionally biased region" description="Basic and acidic residues" evidence="14">
    <location>
        <begin position="963"/>
        <end position="976"/>
    </location>
</feature>
<dbReference type="Gene3D" id="1.10.287.770">
    <property type="entry name" value="YojJ-like"/>
    <property type="match status" value="1"/>
</dbReference>
<comment type="similarity">
    <text evidence="2 13">Belongs to the amiloride-sensitive sodium channel (TC 1.A.6) family.</text>
</comment>
<evidence type="ECO:0000256" key="10">
    <source>
        <dbReference type="ARBA" id="ARBA00023180"/>
    </source>
</evidence>
<name>A0A7I4Y8E4_HAECO</name>
<evidence type="ECO:0000313" key="17">
    <source>
        <dbReference type="WBParaSite" id="HCON_00059210-00001"/>
    </source>
</evidence>